<dbReference type="GO" id="GO:0005576">
    <property type="term" value="C:extracellular region"/>
    <property type="evidence" value="ECO:0007669"/>
    <property type="project" value="UniProtKB-SubCell"/>
</dbReference>
<dbReference type="PANTHER" id="PTHR11475">
    <property type="entry name" value="OXIDASE/PEROXIDASE"/>
    <property type="match status" value="1"/>
</dbReference>
<dbReference type="GO" id="GO:0020037">
    <property type="term" value="F:heme binding"/>
    <property type="evidence" value="ECO:0007669"/>
    <property type="project" value="InterPro"/>
</dbReference>
<dbReference type="PROSITE" id="PS50292">
    <property type="entry name" value="PEROXIDASE_3"/>
    <property type="match status" value="1"/>
</dbReference>
<protein>
    <submittedName>
        <fullName evidence="1">Chorion peroxidase</fullName>
    </submittedName>
</protein>
<keyword evidence="1" id="KW-0575">Peroxidase</keyword>
<sequence length="173" mass="19318">MITDTLTINDDTVESIDLFNNPHHVLHSIDSLLAGILEDPAQRVDRWYSRGMTNHMFETVPFKGLDIVSLNIQRGRDHGLPRNVNDIDLYSGALHELPVAQGVVGETYACLIGRQFENLKFGDRFWYQNTDAPNAFTNAQIAQIEGQSLATVLCQTTGLESVQANAFMNVARK</sequence>
<evidence type="ECO:0000313" key="1">
    <source>
        <dbReference type="EMBL" id="GFN88609.1"/>
    </source>
</evidence>
<organism evidence="1 2">
    <name type="scientific">Plakobranchus ocellatus</name>
    <dbReference type="NCBI Taxonomy" id="259542"/>
    <lineage>
        <taxon>Eukaryota</taxon>
        <taxon>Metazoa</taxon>
        <taxon>Spiralia</taxon>
        <taxon>Lophotrochozoa</taxon>
        <taxon>Mollusca</taxon>
        <taxon>Gastropoda</taxon>
        <taxon>Heterobranchia</taxon>
        <taxon>Euthyneura</taxon>
        <taxon>Panpulmonata</taxon>
        <taxon>Sacoglossa</taxon>
        <taxon>Placobranchoidea</taxon>
        <taxon>Plakobranchidae</taxon>
        <taxon>Plakobranchus</taxon>
    </lineage>
</organism>
<dbReference type="Pfam" id="PF03098">
    <property type="entry name" value="An_peroxidase"/>
    <property type="match status" value="2"/>
</dbReference>
<evidence type="ECO:0000313" key="2">
    <source>
        <dbReference type="Proteomes" id="UP000735302"/>
    </source>
</evidence>
<dbReference type="InterPro" id="IPR010255">
    <property type="entry name" value="Haem_peroxidase_sf"/>
</dbReference>
<dbReference type="InterPro" id="IPR019791">
    <property type="entry name" value="Haem_peroxidase_animal"/>
</dbReference>
<gene>
    <name evidence="1" type="ORF">PoB_001511500</name>
</gene>
<name>A0AAV3YZL0_9GAST</name>
<proteinExistence type="predicted"/>
<keyword evidence="1" id="KW-0560">Oxidoreductase</keyword>
<dbReference type="EMBL" id="BLXT01001860">
    <property type="protein sequence ID" value="GFN88609.1"/>
    <property type="molecule type" value="Genomic_DNA"/>
</dbReference>
<dbReference type="GO" id="GO:0004601">
    <property type="term" value="F:peroxidase activity"/>
    <property type="evidence" value="ECO:0007669"/>
    <property type="project" value="UniProtKB-KW"/>
</dbReference>
<accession>A0AAV3YZL0</accession>
<reference evidence="1 2" key="1">
    <citation type="journal article" date="2021" name="Elife">
        <title>Chloroplast acquisition without the gene transfer in kleptoplastic sea slugs, Plakobranchus ocellatus.</title>
        <authorList>
            <person name="Maeda T."/>
            <person name="Takahashi S."/>
            <person name="Yoshida T."/>
            <person name="Shimamura S."/>
            <person name="Takaki Y."/>
            <person name="Nagai Y."/>
            <person name="Toyoda A."/>
            <person name="Suzuki Y."/>
            <person name="Arimoto A."/>
            <person name="Ishii H."/>
            <person name="Satoh N."/>
            <person name="Nishiyama T."/>
            <person name="Hasebe M."/>
            <person name="Maruyama T."/>
            <person name="Minagawa J."/>
            <person name="Obokata J."/>
            <person name="Shigenobu S."/>
        </authorList>
    </citation>
    <scope>NUCLEOTIDE SEQUENCE [LARGE SCALE GENOMIC DNA]</scope>
</reference>
<dbReference type="AlphaFoldDB" id="A0AAV3YZL0"/>
<dbReference type="PANTHER" id="PTHR11475:SF143">
    <property type="entry name" value="PUTATIVE-RELATED"/>
    <property type="match status" value="1"/>
</dbReference>
<comment type="caution">
    <text evidence="1">The sequence shown here is derived from an EMBL/GenBank/DDBJ whole genome shotgun (WGS) entry which is preliminary data.</text>
</comment>
<dbReference type="Gene3D" id="1.10.640.10">
    <property type="entry name" value="Haem peroxidase domain superfamily, animal type"/>
    <property type="match status" value="2"/>
</dbReference>
<dbReference type="Proteomes" id="UP000735302">
    <property type="component" value="Unassembled WGS sequence"/>
</dbReference>
<dbReference type="GO" id="GO:0006979">
    <property type="term" value="P:response to oxidative stress"/>
    <property type="evidence" value="ECO:0007669"/>
    <property type="project" value="InterPro"/>
</dbReference>
<dbReference type="InterPro" id="IPR037120">
    <property type="entry name" value="Haem_peroxidase_sf_animal"/>
</dbReference>
<keyword evidence="2" id="KW-1185">Reference proteome</keyword>
<dbReference type="SUPFAM" id="SSF48113">
    <property type="entry name" value="Heme-dependent peroxidases"/>
    <property type="match status" value="1"/>
</dbReference>